<dbReference type="RefSeq" id="WP_343938451.1">
    <property type="nucleotide sequence ID" value="NZ_BAAABU010000024.1"/>
</dbReference>
<dbReference type="EMBL" id="BAAABU010000024">
    <property type="protein sequence ID" value="GAA0256284.1"/>
    <property type="molecule type" value="Genomic_DNA"/>
</dbReference>
<name>A0ABP3EA75_9PSEU</name>
<evidence type="ECO:0000313" key="2">
    <source>
        <dbReference type="EMBL" id="GAA0256284.1"/>
    </source>
</evidence>
<organism evidence="2 3">
    <name type="scientific">Saccharothrix mutabilis subsp. mutabilis</name>
    <dbReference type="NCBI Taxonomy" id="66855"/>
    <lineage>
        <taxon>Bacteria</taxon>
        <taxon>Bacillati</taxon>
        <taxon>Actinomycetota</taxon>
        <taxon>Actinomycetes</taxon>
        <taxon>Pseudonocardiales</taxon>
        <taxon>Pseudonocardiaceae</taxon>
        <taxon>Saccharothrix</taxon>
    </lineage>
</organism>
<dbReference type="Proteomes" id="UP001500416">
    <property type="component" value="Unassembled WGS sequence"/>
</dbReference>
<dbReference type="InterPro" id="IPR038332">
    <property type="entry name" value="PPE_sf"/>
</dbReference>
<accession>A0ABP3EA75</accession>
<evidence type="ECO:0000256" key="1">
    <source>
        <dbReference type="SAM" id="MobiDB-lite"/>
    </source>
</evidence>
<dbReference type="Gene3D" id="1.20.1260.20">
    <property type="entry name" value="PPE superfamily"/>
    <property type="match status" value="1"/>
</dbReference>
<feature type="compositionally biased region" description="Basic and acidic residues" evidence="1">
    <location>
        <begin position="438"/>
        <end position="447"/>
    </location>
</feature>
<gene>
    <name evidence="2" type="ORF">GCM10010492_66490</name>
</gene>
<comment type="caution">
    <text evidence="2">The sequence shown here is derived from an EMBL/GenBank/DDBJ whole genome shotgun (WGS) entry which is preliminary data.</text>
</comment>
<reference evidence="3" key="1">
    <citation type="journal article" date="2019" name="Int. J. Syst. Evol. Microbiol.">
        <title>The Global Catalogue of Microorganisms (GCM) 10K type strain sequencing project: providing services to taxonomists for standard genome sequencing and annotation.</title>
        <authorList>
            <consortium name="The Broad Institute Genomics Platform"/>
            <consortium name="The Broad Institute Genome Sequencing Center for Infectious Disease"/>
            <person name="Wu L."/>
            <person name="Ma J."/>
        </authorList>
    </citation>
    <scope>NUCLEOTIDE SEQUENCE [LARGE SCALE GENOMIC DNA]</scope>
    <source>
        <strain evidence="3">JCM 3380</strain>
    </source>
</reference>
<protein>
    <submittedName>
        <fullName evidence="2">Uncharacterized protein</fullName>
    </submittedName>
</protein>
<feature type="region of interest" description="Disordered" evidence="1">
    <location>
        <begin position="438"/>
        <end position="462"/>
    </location>
</feature>
<evidence type="ECO:0000313" key="3">
    <source>
        <dbReference type="Proteomes" id="UP001500416"/>
    </source>
</evidence>
<keyword evidence="3" id="KW-1185">Reference proteome</keyword>
<proteinExistence type="predicted"/>
<sequence length="462" mass="49460">MTNELVQKPQDDGKIFTGAGVLDTGEDLFRNFSGKSQAKDGNDNVKDKELDEVALAIDGIAMGLGLVGLAVDPLGTLAASVVGWIIENVSFVRKPFDDLAGDPPAIEAVANTWTKIAERLNEVAGTYQTGRGKIADWEGGGADAYGKRADALVAHLKKAATSAEEAATAIKLAGAAVAATRALIRDVLAELAATLITWGIPAAAAAVPTAGASIAAFITRAVTKAIQIGGKIAQFLKKLFTIMDKLSAVAKRMGSSMRGRADELADMARMSPNTPAGNQRAGELLHTSSVRNARADRLDNLGDNLAGGANRGRDSMDNITNRANDIAQNWNRRVGDWADRVKQNGPNRKQRVQDLFNRIGSPPPGTRSADMPDPTHVPRPLSRFDNIVGNGIIDGQNWARAARTFDIGHLMPAPGDLISPTREGLKEINKGFWADDVEKSEEKDRNQGDQVFLPYRNREEKK</sequence>